<evidence type="ECO:0000313" key="6">
    <source>
        <dbReference type="EMBL" id="WAJ69030.1"/>
    </source>
</evidence>
<gene>
    <name evidence="6" type="ORF">OLW01_07445</name>
</gene>
<organism evidence="6 7">
    <name type="scientific">Catenovulum adriaticum</name>
    <dbReference type="NCBI Taxonomy" id="2984846"/>
    <lineage>
        <taxon>Bacteria</taxon>
        <taxon>Pseudomonadati</taxon>
        <taxon>Pseudomonadota</taxon>
        <taxon>Gammaproteobacteria</taxon>
        <taxon>Alteromonadales</taxon>
        <taxon>Alteromonadaceae</taxon>
        <taxon>Catenovulum</taxon>
    </lineage>
</organism>
<keyword evidence="2" id="KW-0479">Metal-binding</keyword>
<dbReference type="GO" id="GO:0016787">
    <property type="term" value="F:hydrolase activity"/>
    <property type="evidence" value="ECO:0007669"/>
    <property type="project" value="UniProtKB-KW"/>
</dbReference>
<name>A0ABY7AI86_9ALTE</name>
<dbReference type="EMBL" id="CP109965">
    <property type="protein sequence ID" value="WAJ69030.1"/>
    <property type="molecule type" value="Genomic_DNA"/>
</dbReference>
<dbReference type="Gene3D" id="3.20.20.80">
    <property type="entry name" value="Glycosidases"/>
    <property type="match status" value="1"/>
</dbReference>
<evidence type="ECO:0000313" key="7">
    <source>
        <dbReference type="Proteomes" id="UP001163726"/>
    </source>
</evidence>
<evidence type="ECO:0000256" key="2">
    <source>
        <dbReference type="ARBA" id="ARBA00022723"/>
    </source>
</evidence>
<proteinExistence type="predicted"/>
<dbReference type="PANTHER" id="PTHR10357:SF215">
    <property type="entry name" value="ALPHA-AMYLASE 1"/>
    <property type="match status" value="1"/>
</dbReference>
<dbReference type="SMART" id="SM00642">
    <property type="entry name" value="Aamy"/>
    <property type="match status" value="1"/>
</dbReference>
<reference evidence="6" key="1">
    <citation type="submission" date="2022-10" db="EMBL/GenBank/DDBJ databases">
        <title>Catenovulum adriacola sp. nov. isolated in the Harbour of Susak.</title>
        <authorList>
            <person name="Schoch T."/>
            <person name="Reich S.J."/>
            <person name="Stoeferle S."/>
            <person name="Flaiz M."/>
            <person name="Kazda M."/>
            <person name="Riedel C.U."/>
            <person name="Duerre P."/>
        </authorList>
    </citation>
    <scope>NUCLEOTIDE SEQUENCE</scope>
    <source>
        <strain evidence="6">TS8</strain>
    </source>
</reference>
<comment type="cofactor">
    <cofactor evidence="1">
        <name>Ca(2+)</name>
        <dbReference type="ChEBI" id="CHEBI:29108"/>
    </cofactor>
</comment>
<keyword evidence="3 4" id="KW-0732">Signal</keyword>
<dbReference type="Proteomes" id="UP001163726">
    <property type="component" value="Chromosome"/>
</dbReference>
<evidence type="ECO:0000259" key="5">
    <source>
        <dbReference type="SMART" id="SM00642"/>
    </source>
</evidence>
<sequence length="568" mass="63984">MNCLSNKRLSGRICFNMIATASLALTSCATVNAPSSKQAVDEFYGTTEAFASEAVYFVVTDRFVDADPSNNYPKQGGTYPTFDRELAGPDGKIANVGYLGGDYKGIYQNADYIKSLGFSSVWLTPIVDNPNQAFSGGEQIHFGEMFKDGGKTGYHGYWGVNFWQEDEHLYSTNFKFKDYAQAMKNKGLKTVLDVVANHGSPAYTMPHEQGRFGKIYDQHGTLIADHQNLHPTELDPENPLHQFYRNQPDLAQLSDTNFDNPAVLDYFTNAYLYWLEQGADAFRIDTIRHMPHSFWKDFTDKIRAKHPDFFMFGESFEYDANKIAQHTLPENGKVSVLDFPGQKAMTSLFENPDNSYADIQSYLYLEQSPYHNPYDLMTFYDNHDMARMNTDTNGFINANNWLFTSRGIPVVYYGSETGFMAGTSEHQGNRNYYGQQRIDKAKQHPIAQAMANIAKIRQNNIALQKGLQLNLEFNQDTAAFYRIYQKDGINQTALVLLNKANQPTTIKLNQLIQAGNYTDAASGEIINIGQTLSQTVAANSVMVLLSEEPITQPAIINKLKKLQQVVPK</sequence>
<feature type="domain" description="Glycosyl hydrolase family 13 catalytic" evidence="5">
    <location>
        <begin position="57"/>
        <end position="457"/>
    </location>
</feature>
<accession>A0ABY7AI86</accession>
<dbReference type="PROSITE" id="PS51257">
    <property type="entry name" value="PROKAR_LIPOPROTEIN"/>
    <property type="match status" value="1"/>
</dbReference>
<dbReference type="InterPro" id="IPR006047">
    <property type="entry name" value="GH13_cat_dom"/>
</dbReference>
<dbReference type="CDD" id="cd11339">
    <property type="entry name" value="AmyAc_bac_CMD_like_2"/>
    <property type="match status" value="1"/>
</dbReference>
<feature type="chain" id="PRO_5045701125" evidence="4">
    <location>
        <begin position="25"/>
        <end position="568"/>
    </location>
</feature>
<dbReference type="SUPFAM" id="SSF51011">
    <property type="entry name" value="Glycosyl hydrolase domain"/>
    <property type="match status" value="1"/>
</dbReference>
<protein>
    <submittedName>
        <fullName evidence="6">Alpha-amylase family glycosyl hydrolase</fullName>
    </submittedName>
</protein>
<evidence type="ECO:0000256" key="3">
    <source>
        <dbReference type="ARBA" id="ARBA00022729"/>
    </source>
</evidence>
<keyword evidence="7" id="KW-1185">Reference proteome</keyword>
<evidence type="ECO:0000256" key="4">
    <source>
        <dbReference type="SAM" id="SignalP"/>
    </source>
</evidence>
<keyword evidence="6" id="KW-0378">Hydrolase</keyword>
<dbReference type="PANTHER" id="PTHR10357">
    <property type="entry name" value="ALPHA-AMYLASE FAMILY MEMBER"/>
    <property type="match status" value="1"/>
</dbReference>
<evidence type="ECO:0000256" key="1">
    <source>
        <dbReference type="ARBA" id="ARBA00001913"/>
    </source>
</evidence>
<feature type="signal peptide" evidence="4">
    <location>
        <begin position="1"/>
        <end position="24"/>
    </location>
</feature>
<dbReference type="RefSeq" id="WP_268073156.1">
    <property type="nucleotide sequence ID" value="NZ_CP109965.1"/>
</dbReference>
<dbReference type="SUPFAM" id="SSF51445">
    <property type="entry name" value="(Trans)glycosidases"/>
    <property type="match status" value="1"/>
</dbReference>
<dbReference type="InterPro" id="IPR017853">
    <property type="entry name" value="GH"/>
</dbReference>
<dbReference type="Pfam" id="PF00128">
    <property type="entry name" value="Alpha-amylase"/>
    <property type="match status" value="1"/>
</dbReference>